<dbReference type="Proteomes" id="UP001256827">
    <property type="component" value="Chromosome"/>
</dbReference>
<proteinExistence type="predicted"/>
<dbReference type="InterPro" id="IPR035985">
    <property type="entry name" value="Ubiquitin-activating_enz"/>
</dbReference>
<dbReference type="Gene3D" id="3.40.50.720">
    <property type="entry name" value="NAD(P)-binding Rossmann-like Domain"/>
    <property type="match status" value="1"/>
</dbReference>
<keyword evidence="2" id="KW-1185">Reference proteome</keyword>
<gene>
    <name evidence="1" type="ORF">RGB73_20565</name>
</gene>
<evidence type="ECO:0008006" key="3">
    <source>
        <dbReference type="Google" id="ProtNLM"/>
    </source>
</evidence>
<dbReference type="SUPFAM" id="SSF69572">
    <property type="entry name" value="Activating enzymes of the ubiquitin-like proteins"/>
    <property type="match status" value="1"/>
</dbReference>
<dbReference type="RefSeq" id="WP_310764586.1">
    <property type="nucleotide sequence ID" value="NZ_CP134050.1"/>
</dbReference>
<reference evidence="1 2" key="1">
    <citation type="submission" date="2023-09" db="EMBL/GenBank/DDBJ databases">
        <title>Complete Genome and Methylome dissection of Bacillus brevis NEB573 original source of BbsI restriction endonuclease.</title>
        <authorList>
            <person name="Fomenkov A."/>
            <person name="Roberts R.D."/>
        </authorList>
    </citation>
    <scope>NUCLEOTIDE SEQUENCE [LARGE SCALE GENOMIC DNA]</scope>
    <source>
        <strain evidence="1 2">NEB573</strain>
    </source>
</reference>
<name>A0ABY9SZT2_BREBE</name>
<sequence length="557" mass="63947">MDKQRQMAEAELLQLGFSFINENTLSGRVPQDGDVHGVYIQVEISLTGFPIKQPEVRLISINDDSELYKSVPKTWRHLDEFIFSSDPKSTKFYICSMHNWSARSDRGGKFIYERILSWLQSNVTNNWNVDEDLPTWRIIPQFSNAIMYLPDYFLQELRKEEAKTFFSMTAFHTPYVFTSGGEASGKKEGNSYPINEISFQKRIYYFFPESPKEHPFTHLMKAKLGDAFISSKLLLVRLPGNYLFKTLYQLLKTIQQNTDLNKILEKSQNMPVIVMYRGDKGRDEAVAFLASKEYIEGKEDFQIHLMKLESMPKRPMAIDMTVGLLGVGSLGSQVARLLSQKETRRVVMSDHDVLSMENIGRHELSPFYLGHLKSRGLAFELNTKTLSNNFFYMNEDEKVIGISDILVITVGDRQAFDKLAFRKLLGHSKPIIWAWSSPNNILQEIVITTSVTGCLNCYYALTESDKELATFQKIALEEIKAATSIEFDICGNPHTISQMEKMDFLATQIVSILSYYSRHGRFPFDFVNYYWGTDEIIPRAKVGYVQCHPACTCKGDR</sequence>
<evidence type="ECO:0000313" key="2">
    <source>
        <dbReference type="Proteomes" id="UP001256827"/>
    </source>
</evidence>
<dbReference type="EMBL" id="CP134050">
    <property type="protein sequence ID" value="WNC13097.1"/>
    <property type="molecule type" value="Genomic_DNA"/>
</dbReference>
<organism evidence="1 2">
    <name type="scientific">Brevibacillus brevis</name>
    <name type="common">Bacillus brevis</name>
    <dbReference type="NCBI Taxonomy" id="1393"/>
    <lineage>
        <taxon>Bacteria</taxon>
        <taxon>Bacillati</taxon>
        <taxon>Bacillota</taxon>
        <taxon>Bacilli</taxon>
        <taxon>Bacillales</taxon>
        <taxon>Paenibacillaceae</taxon>
        <taxon>Brevibacillus</taxon>
    </lineage>
</organism>
<protein>
    <recommendedName>
        <fullName evidence="3">THIF-type NAD/FAD binding fold domain-containing protein</fullName>
    </recommendedName>
</protein>
<evidence type="ECO:0000313" key="1">
    <source>
        <dbReference type="EMBL" id="WNC13097.1"/>
    </source>
</evidence>
<accession>A0ABY9SZT2</accession>